<comment type="caution">
    <text evidence="1">The sequence shown here is derived from an EMBL/GenBank/DDBJ whole genome shotgun (WGS) entry which is preliminary data.</text>
</comment>
<dbReference type="Proteomes" id="UP000789702">
    <property type="component" value="Unassembled WGS sequence"/>
</dbReference>
<accession>A0ACA9KNX5</accession>
<protein>
    <submittedName>
        <fullName evidence="1">4648_t:CDS:1</fullName>
    </submittedName>
</protein>
<reference evidence="1" key="1">
    <citation type="submission" date="2021-06" db="EMBL/GenBank/DDBJ databases">
        <authorList>
            <person name="Kallberg Y."/>
            <person name="Tangrot J."/>
            <person name="Rosling A."/>
        </authorList>
    </citation>
    <scope>NUCLEOTIDE SEQUENCE</scope>
    <source>
        <strain evidence="1">IL203A</strain>
    </source>
</reference>
<evidence type="ECO:0000313" key="2">
    <source>
        <dbReference type="Proteomes" id="UP000789702"/>
    </source>
</evidence>
<proteinExistence type="predicted"/>
<organism evidence="1 2">
    <name type="scientific">Dentiscutata heterogama</name>
    <dbReference type="NCBI Taxonomy" id="1316150"/>
    <lineage>
        <taxon>Eukaryota</taxon>
        <taxon>Fungi</taxon>
        <taxon>Fungi incertae sedis</taxon>
        <taxon>Mucoromycota</taxon>
        <taxon>Glomeromycotina</taxon>
        <taxon>Glomeromycetes</taxon>
        <taxon>Diversisporales</taxon>
        <taxon>Gigasporaceae</taxon>
        <taxon>Dentiscutata</taxon>
    </lineage>
</organism>
<sequence>MDLHCVLWTFQYFSSVISIQSQYYLGISLPVSALFCFLCVLRWALFVGIKLQFWALYLLSLCSQLISFSDSFAYLLVLGIIFVSSHSQVVFLELVWWVWPFPVGIRFPVSGRHFL</sequence>
<name>A0ACA9KNX5_9GLOM</name>
<evidence type="ECO:0000313" key="1">
    <source>
        <dbReference type="EMBL" id="CAG8482733.1"/>
    </source>
</evidence>
<dbReference type="EMBL" id="CAJVPU010001512">
    <property type="protein sequence ID" value="CAG8482733.1"/>
    <property type="molecule type" value="Genomic_DNA"/>
</dbReference>
<keyword evidence="2" id="KW-1185">Reference proteome</keyword>
<gene>
    <name evidence="1" type="ORF">DHETER_LOCUS2197</name>
</gene>